<dbReference type="AlphaFoldDB" id="A0AAN7KRY7"/>
<dbReference type="EMBL" id="JAXQNO010000020">
    <property type="protein sequence ID" value="KAK4772227.1"/>
    <property type="molecule type" value="Genomic_DNA"/>
</dbReference>
<dbReference type="Proteomes" id="UP001346149">
    <property type="component" value="Unassembled WGS sequence"/>
</dbReference>
<evidence type="ECO:0000313" key="5">
    <source>
        <dbReference type="Proteomes" id="UP001346149"/>
    </source>
</evidence>
<dbReference type="SUPFAM" id="SSF51126">
    <property type="entry name" value="Pectin lyase-like"/>
    <property type="match status" value="1"/>
</dbReference>
<protein>
    <recommendedName>
        <fullName evidence="6">Pectate lyase superfamily protein domain-containing protein</fullName>
    </recommendedName>
</protein>
<comment type="caution">
    <text evidence="4">The sequence shown here is derived from an EMBL/GenBank/DDBJ whole genome shotgun (WGS) entry which is preliminary data.</text>
</comment>
<proteinExistence type="predicted"/>
<dbReference type="InterPro" id="IPR012334">
    <property type="entry name" value="Pectin_lyas_fold"/>
</dbReference>
<evidence type="ECO:0000256" key="2">
    <source>
        <dbReference type="ARBA" id="ARBA00022525"/>
    </source>
</evidence>
<evidence type="ECO:0000313" key="4">
    <source>
        <dbReference type="EMBL" id="KAK4772227.1"/>
    </source>
</evidence>
<dbReference type="GO" id="GO:0071555">
    <property type="term" value="P:cell wall organization"/>
    <property type="evidence" value="ECO:0007669"/>
    <property type="project" value="UniProtKB-KW"/>
</dbReference>
<comment type="subcellular location">
    <subcellularLocation>
        <location evidence="1">Secreted</location>
    </subcellularLocation>
</comment>
<gene>
    <name evidence="4" type="ORF">SAY86_014002</name>
</gene>
<evidence type="ECO:0008006" key="6">
    <source>
        <dbReference type="Google" id="ProtNLM"/>
    </source>
</evidence>
<reference evidence="4 5" key="1">
    <citation type="journal article" date="2023" name="Hortic Res">
        <title>Pangenome of water caltrop reveals structural variations and asymmetric subgenome divergence after allopolyploidization.</title>
        <authorList>
            <person name="Zhang X."/>
            <person name="Chen Y."/>
            <person name="Wang L."/>
            <person name="Yuan Y."/>
            <person name="Fang M."/>
            <person name="Shi L."/>
            <person name="Lu R."/>
            <person name="Comes H.P."/>
            <person name="Ma Y."/>
            <person name="Chen Y."/>
            <person name="Huang G."/>
            <person name="Zhou Y."/>
            <person name="Zheng Z."/>
            <person name="Qiu Y."/>
        </authorList>
    </citation>
    <scope>NUCLEOTIDE SEQUENCE [LARGE SCALE GENOMIC DNA]</scope>
    <source>
        <strain evidence="4">F231</strain>
    </source>
</reference>
<dbReference type="GO" id="GO:0005576">
    <property type="term" value="C:extracellular region"/>
    <property type="evidence" value="ECO:0007669"/>
    <property type="project" value="UniProtKB-SubCell"/>
</dbReference>
<organism evidence="4 5">
    <name type="scientific">Trapa natans</name>
    <name type="common">Water chestnut</name>
    <dbReference type="NCBI Taxonomy" id="22666"/>
    <lineage>
        <taxon>Eukaryota</taxon>
        <taxon>Viridiplantae</taxon>
        <taxon>Streptophyta</taxon>
        <taxon>Embryophyta</taxon>
        <taxon>Tracheophyta</taxon>
        <taxon>Spermatophyta</taxon>
        <taxon>Magnoliopsida</taxon>
        <taxon>eudicotyledons</taxon>
        <taxon>Gunneridae</taxon>
        <taxon>Pentapetalae</taxon>
        <taxon>rosids</taxon>
        <taxon>malvids</taxon>
        <taxon>Myrtales</taxon>
        <taxon>Lythraceae</taxon>
        <taxon>Trapa</taxon>
    </lineage>
</organism>
<keyword evidence="3" id="KW-0961">Cell wall biogenesis/degradation</keyword>
<dbReference type="InterPro" id="IPR011050">
    <property type="entry name" value="Pectin_lyase_fold/virulence"/>
</dbReference>
<accession>A0AAN7KRY7</accession>
<evidence type="ECO:0000256" key="1">
    <source>
        <dbReference type="ARBA" id="ARBA00004613"/>
    </source>
</evidence>
<evidence type="ECO:0000256" key="3">
    <source>
        <dbReference type="ARBA" id="ARBA00023316"/>
    </source>
</evidence>
<keyword evidence="2" id="KW-0964">Secreted</keyword>
<keyword evidence="5" id="KW-1185">Reference proteome</keyword>
<sequence>MKTQSRGNRGGGGLRGIGRSGLGGGVMSSANAATVYVPNGTYLVMAVVFEVPCWSKITVRLDGSLVAPSDYPADYRALGSHEHWILFLSVNKLRFHSRIVDGQAARFWDCRMYGRYCPSGARVH</sequence>
<name>A0AAN7KRY7_TRANT</name>
<dbReference type="PANTHER" id="PTHR31375">
    <property type="match status" value="1"/>
</dbReference>
<dbReference type="Gene3D" id="2.160.20.10">
    <property type="entry name" value="Single-stranded right-handed beta-helix, Pectin lyase-like"/>
    <property type="match status" value="1"/>
</dbReference>